<protein>
    <submittedName>
        <fullName evidence="1">Uncharacterized protein</fullName>
    </submittedName>
</protein>
<reference evidence="1" key="2">
    <citation type="journal article" date="2022" name="New Phytol.">
        <title>Evolutionary transition to the ectomycorrhizal habit in the genomes of a hyperdiverse lineage of mushroom-forming fungi.</title>
        <authorList>
            <person name="Looney B."/>
            <person name="Miyauchi S."/>
            <person name="Morin E."/>
            <person name="Drula E."/>
            <person name="Courty P.E."/>
            <person name="Kohler A."/>
            <person name="Kuo A."/>
            <person name="LaButti K."/>
            <person name="Pangilinan J."/>
            <person name="Lipzen A."/>
            <person name="Riley R."/>
            <person name="Andreopoulos W."/>
            <person name="He G."/>
            <person name="Johnson J."/>
            <person name="Nolan M."/>
            <person name="Tritt A."/>
            <person name="Barry K.W."/>
            <person name="Grigoriev I.V."/>
            <person name="Nagy L.G."/>
            <person name="Hibbett D."/>
            <person name="Henrissat B."/>
            <person name="Matheny P.B."/>
            <person name="Labbe J."/>
            <person name="Martin F.M."/>
        </authorList>
    </citation>
    <scope>NUCLEOTIDE SEQUENCE</scope>
    <source>
        <strain evidence="1">HHB10654</strain>
    </source>
</reference>
<reference evidence="1" key="1">
    <citation type="submission" date="2021-03" db="EMBL/GenBank/DDBJ databases">
        <authorList>
            <consortium name="DOE Joint Genome Institute"/>
            <person name="Ahrendt S."/>
            <person name="Looney B.P."/>
            <person name="Miyauchi S."/>
            <person name="Morin E."/>
            <person name="Drula E."/>
            <person name="Courty P.E."/>
            <person name="Chicoki N."/>
            <person name="Fauchery L."/>
            <person name="Kohler A."/>
            <person name="Kuo A."/>
            <person name="Labutti K."/>
            <person name="Pangilinan J."/>
            <person name="Lipzen A."/>
            <person name="Riley R."/>
            <person name="Andreopoulos W."/>
            <person name="He G."/>
            <person name="Johnson J."/>
            <person name="Barry K.W."/>
            <person name="Grigoriev I.V."/>
            <person name="Nagy L."/>
            <person name="Hibbett D."/>
            <person name="Henrissat B."/>
            <person name="Matheny P.B."/>
            <person name="Labbe J."/>
            <person name="Martin F."/>
        </authorList>
    </citation>
    <scope>NUCLEOTIDE SEQUENCE</scope>
    <source>
        <strain evidence="1">HHB10654</strain>
    </source>
</reference>
<evidence type="ECO:0000313" key="2">
    <source>
        <dbReference type="Proteomes" id="UP000814140"/>
    </source>
</evidence>
<sequence>MFKLLRRISSSVYPRPDRPWGDDATSNAPTIGRKRRMSDEDDDMPDVGTTRKRRGQLEREGTSELGELSVKGKETDPAVKEVTQGVKQVDLEEKKVETPKAETDQDAVGEEVASGETVGESAEAKLVEDGAEVKSDGAPVAEEPQEPSVDPSPASDAPISEEALSASELSTSSPDAVPSSEETGDKEVVVATEVAGKDQEIDTQTSADSATTE</sequence>
<evidence type="ECO:0000313" key="1">
    <source>
        <dbReference type="EMBL" id="KAI0058343.1"/>
    </source>
</evidence>
<dbReference type="Proteomes" id="UP000814140">
    <property type="component" value="Unassembled WGS sequence"/>
</dbReference>
<keyword evidence="2" id="KW-1185">Reference proteome</keyword>
<name>A0ACB8SR78_9AGAM</name>
<organism evidence="1 2">
    <name type="scientific">Artomyces pyxidatus</name>
    <dbReference type="NCBI Taxonomy" id="48021"/>
    <lineage>
        <taxon>Eukaryota</taxon>
        <taxon>Fungi</taxon>
        <taxon>Dikarya</taxon>
        <taxon>Basidiomycota</taxon>
        <taxon>Agaricomycotina</taxon>
        <taxon>Agaricomycetes</taxon>
        <taxon>Russulales</taxon>
        <taxon>Auriscalpiaceae</taxon>
        <taxon>Artomyces</taxon>
    </lineage>
</organism>
<gene>
    <name evidence="1" type="ORF">BV25DRAFT_1830179</name>
</gene>
<accession>A0ACB8SR78</accession>
<proteinExistence type="predicted"/>
<dbReference type="EMBL" id="MU277236">
    <property type="protein sequence ID" value="KAI0058343.1"/>
    <property type="molecule type" value="Genomic_DNA"/>
</dbReference>
<comment type="caution">
    <text evidence="1">The sequence shown here is derived from an EMBL/GenBank/DDBJ whole genome shotgun (WGS) entry which is preliminary data.</text>
</comment>